<dbReference type="EMBL" id="VSSQ01061672">
    <property type="protein sequence ID" value="MPN14969.1"/>
    <property type="molecule type" value="Genomic_DNA"/>
</dbReference>
<protein>
    <submittedName>
        <fullName evidence="1">Uncharacterized protein</fullName>
    </submittedName>
</protein>
<dbReference type="AlphaFoldDB" id="A0A645FNP6"/>
<gene>
    <name evidence="1" type="ORF">SDC9_162298</name>
</gene>
<organism evidence="1">
    <name type="scientific">bioreactor metagenome</name>
    <dbReference type="NCBI Taxonomy" id="1076179"/>
    <lineage>
        <taxon>unclassified sequences</taxon>
        <taxon>metagenomes</taxon>
        <taxon>ecological metagenomes</taxon>
    </lineage>
</organism>
<comment type="caution">
    <text evidence="1">The sequence shown here is derived from an EMBL/GenBank/DDBJ whole genome shotgun (WGS) entry which is preliminary data.</text>
</comment>
<accession>A0A645FNP6</accession>
<proteinExistence type="predicted"/>
<sequence length="82" mass="9724">MWNNCLNYELRNAVSVKVDKKICNRKECKRAVPAKSINIFCVLNCDNYKQMLKMAIFYNLYVKNVTFRISLRNVQRNLTSVE</sequence>
<reference evidence="1" key="1">
    <citation type="submission" date="2019-08" db="EMBL/GenBank/DDBJ databases">
        <authorList>
            <person name="Kucharzyk K."/>
            <person name="Murdoch R.W."/>
            <person name="Higgins S."/>
            <person name="Loffler F."/>
        </authorList>
    </citation>
    <scope>NUCLEOTIDE SEQUENCE</scope>
</reference>
<evidence type="ECO:0000313" key="1">
    <source>
        <dbReference type="EMBL" id="MPN14969.1"/>
    </source>
</evidence>
<name>A0A645FNP6_9ZZZZ</name>